<dbReference type="EMBL" id="FNQB01000004">
    <property type="protein sequence ID" value="SDZ61335.1"/>
    <property type="molecule type" value="Genomic_DNA"/>
</dbReference>
<gene>
    <name evidence="4" type="ORF">SAMN05421684_7227</name>
</gene>
<evidence type="ECO:0000256" key="1">
    <source>
        <dbReference type="ARBA" id="ARBA00022741"/>
    </source>
</evidence>
<name>A0A1H3UHQ4_9ACTN</name>
<dbReference type="Pfam" id="PF00005">
    <property type="entry name" value="ABC_tran"/>
    <property type="match status" value="1"/>
</dbReference>
<accession>A0A1H3UHQ4</accession>
<dbReference type="InterPro" id="IPR003439">
    <property type="entry name" value="ABC_transporter-like_ATP-bd"/>
</dbReference>
<dbReference type="PANTHER" id="PTHR43790">
    <property type="entry name" value="CARBOHYDRATE TRANSPORT ATP-BINDING PROTEIN MG119-RELATED"/>
    <property type="match status" value="1"/>
</dbReference>
<organism evidence="4 5">
    <name type="scientific">Asanoa ishikariensis</name>
    <dbReference type="NCBI Taxonomy" id="137265"/>
    <lineage>
        <taxon>Bacteria</taxon>
        <taxon>Bacillati</taxon>
        <taxon>Actinomycetota</taxon>
        <taxon>Actinomycetes</taxon>
        <taxon>Micromonosporales</taxon>
        <taxon>Micromonosporaceae</taxon>
        <taxon>Asanoa</taxon>
    </lineage>
</organism>
<evidence type="ECO:0000313" key="5">
    <source>
        <dbReference type="Proteomes" id="UP000199632"/>
    </source>
</evidence>
<dbReference type="InterPro" id="IPR027417">
    <property type="entry name" value="P-loop_NTPase"/>
</dbReference>
<dbReference type="AlphaFoldDB" id="A0A1H3UHQ4"/>
<dbReference type="PANTHER" id="PTHR43790:SF8">
    <property type="entry name" value="SUGAR ABC TRANSPORTER ATP-BINDING PROTEIN"/>
    <property type="match status" value="1"/>
</dbReference>
<keyword evidence="2 4" id="KW-0067">ATP-binding</keyword>
<evidence type="ECO:0000313" key="4">
    <source>
        <dbReference type="EMBL" id="SDZ61335.1"/>
    </source>
</evidence>
<proteinExistence type="predicted"/>
<keyword evidence="1" id="KW-0547">Nucleotide-binding</keyword>
<keyword evidence="5" id="KW-1185">Reference proteome</keyword>
<protein>
    <submittedName>
        <fullName evidence="4">Monosaccharide ABC transporter ATP-binding protein, CUT2 family</fullName>
    </submittedName>
</protein>
<dbReference type="RefSeq" id="WP_090802101.1">
    <property type="nucleotide sequence ID" value="NZ_BOND01000005.1"/>
</dbReference>
<dbReference type="InterPro" id="IPR003593">
    <property type="entry name" value="AAA+_ATPase"/>
</dbReference>
<evidence type="ECO:0000259" key="3">
    <source>
        <dbReference type="PROSITE" id="PS50893"/>
    </source>
</evidence>
<dbReference type="GO" id="GO:0016887">
    <property type="term" value="F:ATP hydrolysis activity"/>
    <property type="evidence" value="ECO:0007669"/>
    <property type="project" value="InterPro"/>
</dbReference>
<dbReference type="GO" id="GO:0005524">
    <property type="term" value="F:ATP binding"/>
    <property type="evidence" value="ECO:0007669"/>
    <property type="project" value="UniProtKB-KW"/>
</dbReference>
<dbReference type="InterPro" id="IPR050107">
    <property type="entry name" value="ABC_carbohydrate_import_ATPase"/>
</dbReference>
<evidence type="ECO:0000256" key="2">
    <source>
        <dbReference type="ARBA" id="ARBA00022840"/>
    </source>
</evidence>
<dbReference type="Proteomes" id="UP000199632">
    <property type="component" value="Unassembled WGS sequence"/>
</dbReference>
<dbReference type="STRING" id="137265.SAMN05421684_7227"/>
<feature type="domain" description="ABC transporter" evidence="3">
    <location>
        <begin position="5"/>
        <end position="247"/>
    </location>
</feature>
<dbReference type="SUPFAM" id="SSF52540">
    <property type="entry name" value="P-loop containing nucleoside triphosphate hydrolases"/>
    <property type="match status" value="1"/>
</dbReference>
<dbReference type="CDD" id="cd03216">
    <property type="entry name" value="ABC_Carb_Monos_I"/>
    <property type="match status" value="1"/>
</dbReference>
<dbReference type="PROSITE" id="PS50893">
    <property type="entry name" value="ABC_TRANSPORTER_2"/>
    <property type="match status" value="1"/>
</dbReference>
<dbReference type="OrthoDB" id="7875923at2"/>
<sequence>MTAVLEARGITKHYGHVEALTDANFDVQAGEVVALIGDNGAGKSTLVRILSGAESADGGEVLFDGKKITLTSPTDARELGMETVFQDLALAPHLSPVQNMYLGREVMRKGLLGMLGFMDNKAMRDGSRSAFDRLGATVRDLNGTVGGMSGGQRQGIAVARAAAWAQKVIFLDEPTAALGVVQTQNVLDLVRRVSGEGIGVVFISHSMPHVMEVADRIQVMWRGRRVATYNKADTSMEQLVSAMTGAVAQEAS</sequence>
<dbReference type="SMART" id="SM00382">
    <property type="entry name" value="AAA"/>
    <property type="match status" value="1"/>
</dbReference>
<reference evidence="5" key="1">
    <citation type="submission" date="2016-10" db="EMBL/GenBank/DDBJ databases">
        <authorList>
            <person name="Varghese N."/>
            <person name="Submissions S."/>
        </authorList>
    </citation>
    <scope>NUCLEOTIDE SEQUENCE [LARGE SCALE GENOMIC DNA]</scope>
    <source>
        <strain evidence="5">DSM 44718</strain>
    </source>
</reference>
<dbReference type="Gene3D" id="3.40.50.300">
    <property type="entry name" value="P-loop containing nucleotide triphosphate hydrolases"/>
    <property type="match status" value="1"/>
</dbReference>